<dbReference type="AlphaFoldDB" id="A0AAV4G8V5"/>
<evidence type="ECO:0000313" key="2">
    <source>
        <dbReference type="EMBL" id="GFR81430.1"/>
    </source>
</evidence>
<feature type="region of interest" description="Disordered" evidence="1">
    <location>
        <begin position="89"/>
        <end position="130"/>
    </location>
</feature>
<gene>
    <name evidence="2" type="ORF">ElyMa_005925300</name>
</gene>
<feature type="region of interest" description="Disordered" evidence="1">
    <location>
        <begin position="1"/>
        <end position="72"/>
    </location>
</feature>
<evidence type="ECO:0000256" key="1">
    <source>
        <dbReference type="SAM" id="MobiDB-lite"/>
    </source>
</evidence>
<keyword evidence="3" id="KW-1185">Reference proteome</keyword>
<proteinExistence type="predicted"/>
<organism evidence="2 3">
    <name type="scientific">Elysia marginata</name>
    <dbReference type="NCBI Taxonomy" id="1093978"/>
    <lineage>
        <taxon>Eukaryota</taxon>
        <taxon>Metazoa</taxon>
        <taxon>Spiralia</taxon>
        <taxon>Lophotrochozoa</taxon>
        <taxon>Mollusca</taxon>
        <taxon>Gastropoda</taxon>
        <taxon>Heterobranchia</taxon>
        <taxon>Euthyneura</taxon>
        <taxon>Panpulmonata</taxon>
        <taxon>Sacoglossa</taxon>
        <taxon>Placobranchoidea</taxon>
        <taxon>Plakobranchidae</taxon>
        <taxon>Elysia</taxon>
    </lineage>
</organism>
<feature type="compositionally biased region" description="Polar residues" evidence="1">
    <location>
        <begin position="20"/>
        <end position="35"/>
    </location>
</feature>
<reference evidence="2 3" key="1">
    <citation type="journal article" date="2021" name="Elife">
        <title>Chloroplast acquisition without the gene transfer in kleptoplastic sea slugs, Plakobranchus ocellatus.</title>
        <authorList>
            <person name="Maeda T."/>
            <person name="Takahashi S."/>
            <person name="Yoshida T."/>
            <person name="Shimamura S."/>
            <person name="Takaki Y."/>
            <person name="Nagai Y."/>
            <person name="Toyoda A."/>
            <person name="Suzuki Y."/>
            <person name="Arimoto A."/>
            <person name="Ishii H."/>
            <person name="Satoh N."/>
            <person name="Nishiyama T."/>
            <person name="Hasebe M."/>
            <person name="Maruyama T."/>
            <person name="Minagawa J."/>
            <person name="Obokata J."/>
            <person name="Shigenobu S."/>
        </authorList>
    </citation>
    <scope>NUCLEOTIDE SEQUENCE [LARGE SCALE GENOMIC DNA]</scope>
</reference>
<dbReference type="EMBL" id="BMAT01011880">
    <property type="protein sequence ID" value="GFR81430.1"/>
    <property type="molecule type" value="Genomic_DNA"/>
</dbReference>
<comment type="caution">
    <text evidence="2">The sequence shown here is derived from an EMBL/GenBank/DDBJ whole genome shotgun (WGS) entry which is preliminary data.</text>
</comment>
<feature type="compositionally biased region" description="Basic and acidic residues" evidence="1">
    <location>
        <begin position="59"/>
        <end position="69"/>
    </location>
</feature>
<name>A0AAV4G8V5_9GAST</name>
<evidence type="ECO:0000313" key="3">
    <source>
        <dbReference type="Proteomes" id="UP000762676"/>
    </source>
</evidence>
<dbReference type="Proteomes" id="UP000762676">
    <property type="component" value="Unassembled WGS sequence"/>
</dbReference>
<protein>
    <submittedName>
        <fullName evidence="2">Uncharacterized protein</fullName>
    </submittedName>
</protein>
<sequence>MRPLTYAQVTKREPTRAPVASTNAPDLTSKAQQVTPGIRAVTRKKVSTPAKITSNESKQAQKNENRCGTEADVDIENIDSIWSMPRDFCCAGRRTGRTSPPPPAPRRQSSPSQPPPRASAPGESGHTCPRRCAVSGVIGMGTDGINVERKMNYV</sequence>
<accession>A0AAV4G8V5</accession>